<feature type="transmembrane region" description="Helical" evidence="5">
    <location>
        <begin position="7"/>
        <end position="26"/>
    </location>
</feature>
<evidence type="ECO:0000259" key="6">
    <source>
        <dbReference type="Pfam" id="PF07291"/>
    </source>
</evidence>
<dbReference type="AlphaFoldDB" id="A0A6J5YKE9"/>
<dbReference type="EMBL" id="CAESAB010000003">
    <property type="protein sequence ID" value="CAB4330741.1"/>
    <property type="molecule type" value="Genomic_DNA"/>
</dbReference>
<name>A0A6J5YKE9_9ZZZZ</name>
<keyword evidence="4 5" id="KW-0472">Membrane</keyword>
<dbReference type="Pfam" id="PF07291">
    <property type="entry name" value="MauE"/>
    <property type="match status" value="1"/>
</dbReference>
<sequence>MTALKPWIGLISRLTLGGVLLAAGLLKFQELDKSQMAVRAFELLPVGFANFMGIVLPFAEIGMGILLILGAGTRFIGLAGAVLMLAFSFGISWAWARGLSIDCGCFGGGGPVEPGTANYLPKLLRDLGLAVMGIYLFLLPQSKFALDKFATHDTPDQKESKDEQ</sequence>
<keyword evidence="2 5" id="KW-0812">Transmembrane</keyword>
<dbReference type="PANTHER" id="PTHR33452">
    <property type="entry name" value="OXIDOREDUCTASE CATD-RELATED"/>
    <property type="match status" value="1"/>
</dbReference>
<comment type="subcellular location">
    <subcellularLocation>
        <location evidence="1">Membrane</location>
        <topology evidence="1">Multi-pass membrane protein</topology>
    </subcellularLocation>
</comment>
<evidence type="ECO:0000313" key="7">
    <source>
        <dbReference type="EMBL" id="CAB4330741.1"/>
    </source>
</evidence>
<organism evidence="7">
    <name type="scientific">freshwater metagenome</name>
    <dbReference type="NCBI Taxonomy" id="449393"/>
    <lineage>
        <taxon>unclassified sequences</taxon>
        <taxon>metagenomes</taxon>
        <taxon>ecological metagenomes</taxon>
    </lineage>
</organism>
<dbReference type="PANTHER" id="PTHR33452:SF1">
    <property type="entry name" value="INNER MEMBRANE PROTEIN YPHA-RELATED"/>
    <property type="match status" value="1"/>
</dbReference>
<feature type="domain" description="Methylamine utilisation protein MauE" evidence="6">
    <location>
        <begin position="6"/>
        <end position="138"/>
    </location>
</feature>
<dbReference type="GO" id="GO:0030416">
    <property type="term" value="P:methylamine metabolic process"/>
    <property type="evidence" value="ECO:0007669"/>
    <property type="project" value="InterPro"/>
</dbReference>
<proteinExistence type="predicted"/>
<feature type="transmembrane region" description="Helical" evidence="5">
    <location>
        <begin position="46"/>
        <end position="68"/>
    </location>
</feature>
<evidence type="ECO:0000256" key="3">
    <source>
        <dbReference type="ARBA" id="ARBA00022989"/>
    </source>
</evidence>
<evidence type="ECO:0000256" key="1">
    <source>
        <dbReference type="ARBA" id="ARBA00004141"/>
    </source>
</evidence>
<accession>A0A6J5YKE9</accession>
<evidence type="ECO:0000256" key="2">
    <source>
        <dbReference type="ARBA" id="ARBA00022692"/>
    </source>
</evidence>
<dbReference type="InterPro" id="IPR009908">
    <property type="entry name" value="Methylamine_util_MauE"/>
</dbReference>
<dbReference type="GO" id="GO:0005886">
    <property type="term" value="C:plasma membrane"/>
    <property type="evidence" value="ECO:0007669"/>
    <property type="project" value="TreeGrafter"/>
</dbReference>
<feature type="transmembrane region" description="Helical" evidence="5">
    <location>
        <begin position="75"/>
        <end position="96"/>
    </location>
</feature>
<reference evidence="7" key="1">
    <citation type="submission" date="2020-05" db="EMBL/GenBank/DDBJ databases">
        <authorList>
            <person name="Chiriac C."/>
            <person name="Salcher M."/>
            <person name="Ghai R."/>
            <person name="Kavagutti S V."/>
        </authorList>
    </citation>
    <scope>NUCLEOTIDE SEQUENCE</scope>
</reference>
<protein>
    <submittedName>
        <fullName evidence="7">Unannotated protein</fullName>
    </submittedName>
</protein>
<evidence type="ECO:0000256" key="4">
    <source>
        <dbReference type="ARBA" id="ARBA00023136"/>
    </source>
</evidence>
<feature type="transmembrane region" description="Helical" evidence="5">
    <location>
        <begin position="123"/>
        <end position="139"/>
    </location>
</feature>
<dbReference type="InterPro" id="IPR051907">
    <property type="entry name" value="DoxX-like_oxidoreductase"/>
</dbReference>
<keyword evidence="3 5" id="KW-1133">Transmembrane helix</keyword>
<evidence type="ECO:0000256" key="5">
    <source>
        <dbReference type="SAM" id="Phobius"/>
    </source>
</evidence>
<gene>
    <name evidence="7" type="ORF">UFOPK3820_00145</name>
</gene>